<dbReference type="Pfam" id="PF02583">
    <property type="entry name" value="Trns_repr_metal"/>
    <property type="match status" value="1"/>
</dbReference>
<dbReference type="AlphaFoldDB" id="A0A432XGE8"/>
<evidence type="ECO:0000313" key="3">
    <source>
        <dbReference type="Proteomes" id="UP000286678"/>
    </source>
</evidence>
<accession>A0A432XGE8</accession>
<dbReference type="RefSeq" id="WP_126833834.1">
    <property type="nucleotide sequence ID" value="NZ_PIPT01000005.1"/>
</dbReference>
<name>A0A432XGE8_9GAMM</name>
<dbReference type="InterPro" id="IPR003735">
    <property type="entry name" value="Metal_Tscrpt_repr"/>
</dbReference>
<dbReference type="GO" id="GO:0046872">
    <property type="term" value="F:metal ion binding"/>
    <property type="evidence" value="ECO:0007669"/>
    <property type="project" value="InterPro"/>
</dbReference>
<evidence type="ECO:0000256" key="1">
    <source>
        <dbReference type="ARBA" id="ARBA00005260"/>
    </source>
</evidence>
<dbReference type="EMBL" id="PIPT01000005">
    <property type="protein sequence ID" value="RUO47686.1"/>
    <property type="molecule type" value="Genomic_DNA"/>
</dbReference>
<dbReference type="PANTHER" id="PTHR33677:SF3">
    <property type="entry name" value="COPPER-SENSING TRANSCRIPTIONAL REPRESSOR RICR"/>
    <property type="match status" value="1"/>
</dbReference>
<comment type="caution">
    <text evidence="2">The sequence shown here is derived from an EMBL/GenBank/DDBJ whole genome shotgun (WGS) entry which is preliminary data.</text>
</comment>
<proteinExistence type="inferred from homology"/>
<dbReference type="GO" id="GO:0045892">
    <property type="term" value="P:negative regulation of DNA-templated transcription"/>
    <property type="evidence" value="ECO:0007669"/>
    <property type="project" value="UniProtKB-ARBA"/>
</dbReference>
<dbReference type="OrthoDB" id="9806052at2"/>
<dbReference type="GO" id="GO:0003677">
    <property type="term" value="F:DNA binding"/>
    <property type="evidence" value="ECO:0007669"/>
    <property type="project" value="InterPro"/>
</dbReference>
<dbReference type="Gene3D" id="1.20.58.1000">
    <property type="entry name" value="Metal-sensitive repressor, helix protomer"/>
    <property type="match status" value="1"/>
</dbReference>
<sequence>MKTTVTPHPDALKKNLSQRLSRIEGQVRGLQRMVEEDVYCDDVLMQVASVQAALNGVAKKLLSQHMHSCVKARLRSGDDSVLAELDTTIERLLKR</sequence>
<organism evidence="2 3">
    <name type="scientific">Pseudidiomarina aquimaris</name>
    <dbReference type="NCBI Taxonomy" id="641841"/>
    <lineage>
        <taxon>Bacteria</taxon>
        <taxon>Pseudomonadati</taxon>
        <taxon>Pseudomonadota</taxon>
        <taxon>Gammaproteobacteria</taxon>
        <taxon>Alteromonadales</taxon>
        <taxon>Idiomarinaceae</taxon>
        <taxon>Pseudidiomarina</taxon>
    </lineage>
</organism>
<evidence type="ECO:0000313" key="2">
    <source>
        <dbReference type="EMBL" id="RUO47686.1"/>
    </source>
</evidence>
<dbReference type="InterPro" id="IPR038390">
    <property type="entry name" value="Metal_Tscrpt_repr_sf"/>
</dbReference>
<dbReference type="PANTHER" id="PTHR33677">
    <property type="entry name" value="TRANSCRIPTIONAL REPRESSOR FRMR-RELATED"/>
    <property type="match status" value="1"/>
</dbReference>
<comment type="similarity">
    <text evidence="1">Belongs to the FrmR/RcnR family.</text>
</comment>
<gene>
    <name evidence="2" type="ORF">CWE21_07520</name>
</gene>
<dbReference type="Proteomes" id="UP000286678">
    <property type="component" value="Unassembled WGS sequence"/>
</dbReference>
<keyword evidence="3" id="KW-1185">Reference proteome</keyword>
<protein>
    <submittedName>
        <fullName evidence="2">CsoR family transcriptional regulator</fullName>
    </submittedName>
</protein>
<reference evidence="3" key="1">
    <citation type="journal article" date="2018" name="Front. Microbiol.">
        <title>Genome-Based Analysis Reveals the Taxonomy and Diversity of the Family Idiomarinaceae.</title>
        <authorList>
            <person name="Liu Y."/>
            <person name="Lai Q."/>
            <person name="Shao Z."/>
        </authorList>
    </citation>
    <scope>NUCLEOTIDE SEQUENCE [LARGE SCALE GENOMIC DNA]</scope>
    <source>
        <strain evidence="3">SW15</strain>
    </source>
</reference>
<dbReference type="CDD" id="cd10152">
    <property type="entry name" value="SaCsoR-like_DUF156"/>
    <property type="match status" value="1"/>
</dbReference>